<feature type="transmembrane region" description="Helical" evidence="1">
    <location>
        <begin position="70"/>
        <end position="94"/>
    </location>
</feature>
<feature type="transmembrane region" description="Helical" evidence="1">
    <location>
        <begin position="106"/>
        <end position="126"/>
    </location>
</feature>
<accession>A0A077LBI1</accession>
<keyword evidence="3" id="KW-1185">Reference proteome</keyword>
<dbReference type="NCBIfam" id="NF045846">
    <property type="entry name" value="MSC0882_dom"/>
    <property type="match status" value="1"/>
</dbReference>
<feature type="transmembrane region" description="Helical" evidence="1">
    <location>
        <begin position="272"/>
        <end position="291"/>
    </location>
</feature>
<evidence type="ECO:0000256" key="1">
    <source>
        <dbReference type="SAM" id="Phobius"/>
    </source>
</evidence>
<feature type="transmembrane region" description="Helical" evidence="1">
    <location>
        <begin position="214"/>
        <end position="236"/>
    </location>
</feature>
<dbReference type="Proteomes" id="UP000031641">
    <property type="component" value="Chromosome"/>
</dbReference>
<dbReference type="STRING" id="29554.MCAN360_0261"/>
<evidence type="ECO:0000313" key="3">
    <source>
        <dbReference type="Proteomes" id="UP000031641"/>
    </source>
</evidence>
<organism evidence="2 3">
    <name type="scientific">Metamycoplasma canadense</name>
    <dbReference type="NCBI Taxonomy" id="29554"/>
    <lineage>
        <taxon>Bacteria</taxon>
        <taxon>Bacillati</taxon>
        <taxon>Mycoplasmatota</taxon>
        <taxon>Mycoplasmoidales</taxon>
        <taxon>Metamycoplasmataceae</taxon>
        <taxon>Metamycoplasma</taxon>
    </lineage>
</organism>
<gene>
    <name evidence="2" type="ORF">MCAN360_0261</name>
</gene>
<keyword evidence="1" id="KW-0812">Transmembrane</keyword>
<keyword evidence="1" id="KW-1133">Transmembrane helix</keyword>
<feature type="transmembrane region" description="Helical" evidence="1">
    <location>
        <begin position="172"/>
        <end position="191"/>
    </location>
</feature>
<dbReference type="RefSeq" id="WP_045433526.1">
    <property type="nucleotide sequence ID" value="NZ_AP014631.1"/>
</dbReference>
<dbReference type="OrthoDB" id="397874at2"/>
<proteinExistence type="predicted"/>
<dbReference type="InterPro" id="IPR059214">
    <property type="entry name" value="MSC_0882-like"/>
</dbReference>
<evidence type="ECO:0000313" key="2">
    <source>
        <dbReference type="EMBL" id="BAP39484.1"/>
    </source>
</evidence>
<dbReference type="EMBL" id="AP014631">
    <property type="protein sequence ID" value="BAP39484.1"/>
    <property type="molecule type" value="Genomic_DNA"/>
</dbReference>
<dbReference type="HOGENOM" id="CLU_930064_0_0_14"/>
<name>A0A077LBI1_9BACT</name>
<reference evidence="3" key="1">
    <citation type="journal article" date="2014" name="Genome Announc.">
        <title>Complete Genome Sequence of Mycoplasma canadense Strain HAZ 360_1 from Bovine Mastitic Milk in Japan.</title>
        <authorList>
            <person name="Hata E."/>
        </authorList>
    </citation>
    <scope>NUCLEOTIDE SEQUENCE [LARGE SCALE GENOMIC DNA]</scope>
    <source>
        <strain evidence="3">HAZ360_1</strain>
    </source>
</reference>
<sequence length="299" mass="34847">MDIKPIISGEKEDNKKFSIKRDETNNMENLEIKTKSLPSNVKKTLDPYGVIPNGIFKVFVAEKRIKKFNILFFITIFFVSLTTSLLFAFAPSLFQKFLKDGQTKIVWGWYIIPSILGVLSFIALIFDAIELNGIRRSVEYYREQINQGISFTPPFVINLYEKLMRKQVRRTWLVVAIIFYLGLFTLTFWGLKDKKWGALDFNKWIHSSFSNPDLIVYVLCCIILGVLVLFIIGSISRKKRMVDIQMFFGNEVMNYNELAKERSNAHKYWSKVFFISVLVSLVLPIIILLIVKRIVRKKV</sequence>
<dbReference type="AlphaFoldDB" id="A0A077LBI1"/>
<protein>
    <submittedName>
        <fullName evidence="2">Uncharacterized protein</fullName>
    </submittedName>
</protein>
<keyword evidence="1" id="KW-0472">Membrane</keyword>
<dbReference type="KEGG" id="mcan:MCAN360_0261"/>